<comment type="caution">
    <text evidence="1">The sequence shown here is derived from an EMBL/GenBank/DDBJ whole genome shotgun (WGS) entry which is preliminary data.</text>
</comment>
<evidence type="ECO:0000313" key="1">
    <source>
        <dbReference type="EMBL" id="MFC3527009.1"/>
    </source>
</evidence>
<reference evidence="2" key="1">
    <citation type="journal article" date="2019" name="Int. J. Syst. Evol. Microbiol.">
        <title>The Global Catalogue of Microorganisms (GCM) 10K type strain sequencing project: providing services to taxonomists for standard genome sequencing and annotation.</title>
        <authorList>
            <consortium name="The Broad Institute Genomics Platform"/>
            <consortium name="The Broad Institute Genome Sequencing Center for Infectious Disease"/>
            <person name="Wu L."/>
            <person name="Ma J."/>
        </authorList>
    </citation>
    <scope>NUCLEOTIDE SEQUENCE [LARGE SCALE GENOMIC DNA]</scope>
    <source>
        <strain evidence="2">KCTC 42899</strain>
    </source>
</reference>
<dbReference type="Pfam" id="PF10711">
    <property type="entry name" value="DUF2513"/>
    <property type="match status" value="1"/>
</dbReference>
<dbReference type="InterPro" id="IPR019650">
    <property type="entry name" value="DUF2513"/>
</dbReference>
<sequence>MMRRLEKVPLVYVEICRVQQDEYGNKNERWALQEYSIEEKAPLSGIPLDNKPADLSEQEVATILALRDGQFIEISSAYDGPYLDGDDLEVRFARITMSGHEFLEVTRTNSIWKKTKEAAGVAGGMALRMLFETAMDYAKAEVKSRGFPIP</sequence>
<proteinExistence type="predicted"/>
<protein>
    <submittedName>
        <fullName evidence="1">DUF2513 domain-containing protein</fullName>
    </submittedName>
</protein>
<dbReference type="RefSeq" id="WP_377742389.1">
    <property type="nucleotide sequence ID" value="NZ_JBHRXJ010000002.1"/>
</dbReference>
<evidence type="ECO:0000313" key="2">
    <source>
        <dbReference type="Proteomes" id="UP001595721"/>
    </source>
</evidence>
<accession>A0ABV7R160</accession>
<gene>
    <name evidence="1" type="ORF">ACFOMH_02410</name>
</gene>
<organism evidence="1 2">
    <name type="scientific">Paracoccus mangrovi</name>
    <dbReference type="NCBI Taxonomy" id="1715645"/>
    <lineage>
        <taxon>Bacteria</taxon>
        <taxon>Pseudomonadati</taxon>
        <taxon>Pseudomonadota</taxon>
        <taxon>Alphaproteobacteria</taxon>
        <taxon>Rhodobacterales</taxon>
        <taxon>Paracoccaceae</taxon>
        <taxon>Paracoccus</taxon>
    </lineage>
</organism>
<name>A0ABV7R160_9RHOB</name>
<dbReference type="EMBL" id="JBHRXJ010000002">
    <property type="protein sequence ID" value="MFC3527009.1"/>
    <property type="molecule type" value="Genomic_DNA"/>
</dbReference>
<dbReference type="Proteomes" id="UP001595721">
    <property type="component" value="Unassembled WGS sequence"/>
</dbReference>
<keyword evidence="2" id="KW-1185">Reference proteome</keyword>